<protein>
    <submittedName>
        <fullName evidence="1">Uncharacterized protein</fullName>
    </submittedName>
</protein>
<keyword evidence="2" id="KW-1185">Reference proteome</keyword>
<dbReference type="InterPro" id="IPR012467">
    <property type="entry name" value="DUF1684"/>
</dbReference>
<name>A0ABP8EK88_9MICO</name>
<dbReference type="EMBL" id="BAABAZ010000006">
    <property type="protein sequence ID" value="GAA4284320.1"/>
    <property type="molecule type" value="Genomic_DNA"/>
</dbReference>
<sequence length="474" mass="51669">MDQYTAEWQAWHDARVAELATPFGWLSVTGLIWLTDGEPATWENGPGTFVRNGDWVHFTVADGIMAGPGKDALETMSRPSAVAEVRIDSPTQMSARVAHGASVDWIVVESVMYELFNRGGWIGVRRHDSKSPLLSRFIDIPTFTPDLRWVVPATYIEFPDPMIRTVPTAAPGLEFDRSVTGEVRFEFEGHVHRLKTEGSRQTGLSIRFHDYTNGFTTATWRRLTTGLPDAAGTVILDFNRTVNDGFAFTPYATTPAPVPENILPLSVEAGERRPTQTMSEAGINTPVLLIETSSSTELGSIADDLDSLVEHFEDNGLDVTRVRPTAGEELPPLAGYEAVVLFGLDRGDQLTAEQRAEITEVLTDVMAVRLPVVAAGASAELLAQAASHESLTAGRMTFAGMPADLGRVPLAVSAEVADDSLFRKNISKLGSDGIGYIEISKLAGEAEAGSRAEAYTVTWRDMVERFARLVHTKH</sequence>
<dbReference type="PANTHER" id="PTHR41913">
    <property type="entry name" value="DUF1684 DOMAIN-CONTAINING PROTEIN"/>
    <property type="match status" value="1"/>
</dbReference>
<dbReference type="PANTHER" id="PTHR41913:SF1">
    <property type="entry name" value="DUF1684 DOMAIN-CONTAINING PROTEIN"/>
    <property type="match status" value="1"/>
</dbReference>
<evidence type="ECO:0000313" key="2">
    <source>
        <dbReference type="Proteomes" id="UP001501586"/>
    </source>
</evidence>
<comment type="caution">
    <text evidence="1">The sequence shown here is derived from an EMBL/GenBank/DDBJ whole genome shotgun (WGS) entry which is preliminary data.</text>
</comment>
<dbReference type="Proteomes" id="UP001501586">
    <property type="component" value="Unassembled WGS sequence"/>
</dbReference>
<proteinExistence type="predicted"/>
<reference evidence="2" key="1">
    <citation type="journal article" date="2019" name="Int. J. Syst. Evol. Microbiol.">
        <title>The Global Catalogue of Microorganisms (GCM) 10K type strain sequencing project: providing services to taxonomists for standard genome sequencing and annotation.</title>
        <authorList>
            <consortium name="The Broad Institute Genomics Platform"/>
            <consortium name="The Broad Institute Genome Sequencing Center for Infectious Disease"/>
            <person name="Wu L."/>
            <person name="Ma J."/>
        </authorList>
    </citation>
    <scope>NUCLEOTIDE SEQUENCE [LARGE SCALE GENOMIC DNA]</scope>
    <source>
        <strain evidence="2">JCM 17458</strain>
    </source>
</reference>
<dbReference type="Pfam" id="PF07920">
    <property type="entry name" value="DUF1684"/>
    <property type="match status" value="1"/>
</dbReference>
<evidence type="ECO:0000313" key="1">
    <source>
        <dbReference type="EMBL" id="GAA4284320.1"/>
    </source>
</evidence>
<organism evidence="1 2">
    <name type="scientific">Brevibacterium daeguense</name>
    <dbReference type="NCBI Taxonomy" id="909936"/>
    <lineage>
        <taxon>Bacteria</taxon>
        <taxon>Bacillati</taxon>
        <taxon>Actinomycetota</taxon>
        <taxon>Actinomycetes</taxon>
        <taxon>Micrococcales</taxon>
        <taxon>Brevibacteriaceae</taxon>
        <taxon>Brevibacterium</taxon>
    </lineage>
</organism>
<accession>A0ABP8EK88</accession>
<gene>
    <name evidence="1" type="ORF">GCM10022261_18510</name>
</gene>
<dbReference type="RefSeq" id="WP_236866013.1">
    <property type="nucleotide sequence ID" value="NZ_BAABAZ010000006.1"/>
</dbReference>